<accession>A0ACC1HGJ4</accession>
<evidence type="ECO:0000313" key="1">
    <source>
        <dbReference type="EMBL" id="KAJ1675740.1"/>
    </source>
</evidence>
<proteinExistence type="predicted"/>
<comment type="caution">
    <text evidence="1">The sequence shown here is derived from an EMBL/GenBank/DDBJ whole genome shotgun (WGS) entry which is preliminary data.</text>
</comment>
<keyword evidence="2" id="KW-1185">Reference proteome</keyword>
<name>A0ACC1HGJ4_9FUNG</name>
<evidence type="ECO:0000313" key="2">
    <source>
        <dbReference type="Proteomes" id="UP001145114"/>
    </source>
</evidence>
<protein>
    <submittedName>
        <fullName evidence="1">Transcriptional activator spt7</fullName>
    </submittedName>
</protein>
<sequence length="1251" mass="138302">MRDRGLWPGYLAEPGLSCLTDALESVGKWRDFIILGVNAWGNSDWDGTNVYSSAGAPTAAEDRSGGVKIKQEYQQGTDQLCVPSNGHANRGNVAFFAAATALRARAAIFEHFVDVINRVPCRECQDLQSISRELVETYLCRDSSRIGPDTTESQGGKVGDFATGIANGVASRKLDEDEDYDDDLGEVEEIEVKQERLTISSQSTQAEPTKLAPPNVDTSDGPISMSLYCTFRTLEYDEQAARETQQLESSIQRLEEATKERELDPKESLVHQLGSITNMKNLASFIDEHRDSVDLSTRELTSLLSEIRPRKTKWSSEERIGQEELYPALENVINELKGMGEIAYPFLNPVKKREAPDYTKIIKHPMDLGTMTKKLKSLHYNSKSEFWHDLKLIHDNCYTYNTQPDNLLRRYATLLFDKAKQLMKAVPDITIRSRSELMDIDEKPTELLDGGMDTDDESHRGFGGGVHRLGDNESVRSATTPGIEFVGEGNLGLGSILEEEHIQPLPPTADNTLGINLMPPPDGDSFAGQDLLSDLHSAENPVSQIIAKSIQGSDRNVFAYPSDRQWWAYTRNLRSDNSNRARRDFETPFSERVALVRDDNAMEKFSRLSHDSIETVSRDEFALVQTPPDVDQLFPPHSVAQYHPLNSYGQFQSSPTTEVHAHQRQHSSQAHHGKYKSDNLDKKRKEALGLLRRLSGYATDFVLEYSVASGLPTSPAFPMEAHLWTQKIVNEFIDTDALGLDGSEDIAGARPNLEDYYAVRFPNNDMWRTIAGNVEMLKQIRSIDDKIWATKMNIPIGYFNQDIKSRKTQGSALRGDDTELRSLVEFEAPYEGRPDPQYPLALDARTARSLLHRTCSVLLAHAGFESLTYPALACLTESIVDYMLNLGKTLRNYVDRYSRTMSLEAILSHSLYENGVESLDDLEYYIRDDLGRTGLRLNDINRKLEATYRELISSEMSGGTGVDSAAPMEIEGQVVPATDASNTPEAEGLEDEDAFVTGRLGELGEDFFGFKELGLDKEYGIDSLMHIPRRLWYGQTAKKSVQAAISQQEALPYPPPSKDSWAPIRTPEGQIGLLREFIISKLEAKNGKLVPAGAEGTSIEGEEEEIKGGEDASAVPPEKVEIPDNWEPIPEDEDLPSKAKYSAGRPKNPPPNPLTAGTGVAGQAVGTKKRPSSTSTSSGKLTTNGKADTTTTGVAKAAAPVTGSNEHNTPEDALSGKTFKKKRLSSSSNMPATPSPPPKKVIAPPQPSTSS</sequence>
<reference evidence="1" key="1">
    <citation type="submission" date="2022-06" db="EMBL/GenBank/DDBJ databases">
        <title>Phylogenomic reconstructions and comparative analyses of Kickxellomycotina fungi.</title>
        <authorList>
            <person name="Reynolds N.K."/>
            <person name="Stajich J.E."/>
            <person name="Barry K."/>
            <person name="Grigoriev I.V."/>
            <person name="Crous P."/>
            <person name="Smith M.E."/>
        </authorList>
    </citation>
    <scope>NUCLEOTIDE SEQUENCE</scope>
    <source>
        <strain evidence="1">RSA 2271</strain>
    </source>
</reference>
<dbReference type="EMBL" id="JAMZIH010005187">
    <property type="protein sequence ID" value="KAJ1675740.1"/>
    <property type="molecule type" value="Genomic_DNA"/>
</dbReference>
<organism evidence="1 2">
    <name type="scientific">Spiromyces aspiralis</name>
    <dbReference type="NCBI Taxonomy" id="68401"/>
    <lineage>
        <taxon>Eukaryota</taxon>
        <taxon>Fungi</taxon>
        <taxon>Fungi incertae sedis</taxon>
        <taxon>Zoopagomycota</taxon>
        <taxon>Kickxellomycotina</taxon>
        <taxon>Kickxellomycetes</taxon>
        <taxon>Kickxellales</taxon>
        <taxon>Kickxellaceae</taxon>
        <taxon>Spiromyces</taxon>
    </lineage>
</organism>
<gene>
    <name evidence="1" type="primary">SPT7</name>
    <name evidence="1" type="ORF">EV182_000671</name>
</gene>
<dbReference type="Proteomes" id="UP001145114">
    <property type="component" value="Unassembled WGS sequence"/>
</dbReference>